<keyword evidence="2 3" id="KW-0413">Isomerase</keyword>
<comment type="pathway">
    <text evidence="3">Carbohydrate biosynthesis; dTDP-L-rhamnose biosynthesis.</text>
</comment>
<comment type="function">
    <text evidence="3">Catalyzes the epimerization of the C3' and C5'positions of dTDP-6-deoxy-D-xylo-4-hexulose, forming dTDP-6-deoxy-L-lyxo-4-hexulose.</text>
</comment>
<reference evidence="4 5" key="1">
    <citation type="journal article" date="2015" name="ISME J.">
        <title>Draft Genome Sequence of Streptomyces incarnatus NRRL8089, which Produces the Nucleoside Antibiotic Sinefungin.</title>
        <authorList>
            <person name="Oshima K."/>
            <person name="Hattori M."/>
            <person name="Shimizu H."/>
            <person name="Fukuda K."/>
            <person name="Nemoto M."/>
            <person name="Inagaki K."/>
            <person name="Tamura T."/>
        </authorList>
    </citation>
    <scope>NUCLEOTIDE SEQUENCE [LARGE SCALE GENOMIC DNA]</scope>
    <source>
        <strain evidence="4 5">NRRL 8089</strain>
    </source>
</reference>
<dbReference type="InterPro" id="IPR014710">
    <property type="entry name" value="RmlC-like_jellyroll"/>
</dbReference>
<proteinExistence type="inferred from homology"/>
<evidence type="ECO:0000256" key="1">
    <source>
        <dbReference type="ARBA" id="ARBA00010154"/>
    </source>
</evidence>
<comment type="subunit">
    <text evidence="3">Homodimer.</text>
</comment>
<keyword evidence="5" id="KW-1185">Reference proteome</keyword>
<evidence type="ECO:0000256" key="2">
    <source>
        <dbReference type="ARBA" id="ARBA00023235"/>
    </source>
</evidence>
<organism evidence="4 5">
    <name type="scientific">Streptomyces incarnatus</name>
    <dbReference type="NCBI Taxonomy" id="665007"/>
    <lineage>
        <taxon>Bacteria</taxon>
        <taxon>Bacillati</taxon>
        <taxon>Actinomycetota</taxon>
        <taxon>Actinomycetes</taxon>
        <taxon>Kitasatosporales</taxon>
        <taxon>Streptomycetaceae</taxon>
        <taxon>Streptomyces</taxon>
    </lineage>
</organism>
<dbReference type="InterPro" id="IPR011051">
    <property type="entry name" value="RmlC_Cupin_sf"/>
</dbReference>
<sequence length="202" mass="21916">MRQLGIGDAWVLEPQVFPDDRGSFHEWYRGAEFREATGYDLGLVQANCSVSRRGVLRGIHFADVPPGQAKYVTCVRGAVLDVVVDIRVGSPSYARWEAVRLDEDTRRAVFLAEGLGHAFMALTDDATVVYLCSAGYAPGREHGIHPLDPALGIAWPDGVGPVLSSRDAEAPSLAEAERSGLLPAYADCSAHYRRLRSGEFSG</sequence>
<dbReference type="EC" id="5.1.3.13" evidence="3"/>
<dbReference type="RefSeq" id="WP_208897079.1">
    <property type="nucleotide sequence ID" value="NZ_CP011497.1"/>
</dbReference>
<protein>
    <recommendedName>
        <fullName evidence="3">dTDP-4-dehydrorhamnose 3,5-epimerase</fullName>
        <ecNumber evidence="3">5.1.3.13</ecNumber>
    </recommendedName>
    <alternativeName>
        <fullName evidence="3">Thymidine diphospho-4-keto-rhamnose 3,5-epimerase</fullName>
    </alternativeName>
</protein>
<dbReference type="InterPro" id="IPR000888">
    <property type="entry name" value="RmlC-like"/>
</dbReference>
<dbReference type="EMBL" id="CP011497">
    <property type="protein sequence ID" value="AKJ08998.1"/>
    <property type="molecule type" value="Genomic_DNA"/>
</dbReference>
<dbReference type="Pfam" id="PF00908">
    <property type="entry name" value="dTDP_sugar_isom"/>
    <property type="match status" value="1"/>
</dbReference>
<dbReference type="Proteomes" id="UP000035366">
    <property type="component" value="Chromosome"/>
</dbReference>
<dbReference type="PANTHER" id="PTHR21047">
    <property type="entry name" value="DTDP-6-DEOXY-D-GLUCOSE-3,5 EPIMERASE"/>
    <property type="match status" value="1"/>
</dbReference>
<comment type="catalytic activity">
    <reaction evidence="3">
        <text>dTDP-4-dehydro-6-deoxy-alpha-D-glucose = dTDP-4-dehydro-beta-L-rhamnose</text>
        <dbReference type="Rhea" id="RHEA:16969"/>
        <dbReference type="ChEBI" id="CHEBI:57649"/>
        <dbReference type="ChEBI" id="CHEBI:62830"/>
        <dbReference type="EC" id="5.1.3.13"/>
    </reaction>
</comment>
<evidence type="ECO:0000256" key="3">
    <source>
        <dbReference type="RuleBase" id="RU364069"/>
    </source>
</evidence>
<evidence type="ECO:0000313" key="4">
    <source>
        <dbReference type="EMBL" id="AKJ08998.1"/>
    </source>
</evidence>
<dbReference type="PANTHER" id="PTHR21047:SF2">
    <property type="entry name" value="THYMIDINE DIPHOSPHO-4-KETO-RHAMNOSE 3,5-EPIMERASE"/>
    <property type="match status" value="1"/>
</dbReference>
<gene>
    <name evidence="4" type="ORF">ABB07_02845</name>
</gene>
<dbReference type="CDD" id="cd00438">
    <property type="entry name" value="cupin_RmlC"/>
    <property type="match status" value="1"/>
</dbReference>
<name>A0ABM5TDI2_9ACTN</name>
<dbReference type="NCBIfam" id="TIGR01221">
    <property type="entry name" value="rmlC"/>
    <property type="match status" value="1"/>
</dbReference>
<dbReference type="Gene3D" id="2.60.120.10">
    <property type="entry name" value="Jelly Rolls"/>
    <property type="match status" value="1"/>
</dbReference>
<dbReference type="SUPFAM" id="SSF51182">
    <property type="entry name" value="RmlC-like cupins"/>
    <property type="match status" value="1"/>
</dbReference>
<accession>A0ABM5TDI2</accession>
<comment type="similarity">
    <text evidence="1 3">Belongs to the dTDP-4-dehydrorhamnose 3,5-epimerase family.</text>
</comment>
<evidence type="ECO:0000313" key="5">
    <source>
        <dbReference type="Proteomes" id="UP000035366"/>
    </source>
</evidence>